<organism evidence="2 3">
    <name type="scientific">Candidatus Roizmanbacteria bacterium RIFCSPHIGHO2_12_FULL_44_10</name>
    <dbReference type="NCBI Taxonomy" id="1802054"/>
    <lineage>
        <taxon>Bacteria</taxon>
        <taxon>Candidatus Roizmaniibacteriota</taxon>
    </lineage>
</organism>
<comment type="caution">
    <text evidence="2">The sequence shown here is derived from an EMBL/GenBank/DDBJ whole genome shotgun (WGS) entry which is preliminary data.</text>
</comment>
<proteinExistence type="predicted"/>
<sequence length="106" mass="11913">MRKSRERFKLSVKPAQVILALLLFTLAFLIYFIPPVHIGVILLAVILLSLIVYLVSGLFLNRKMAFLISFSVGSLTLLQTLDIFDLLNFIILSSLVASLSILTYQK</sequence>
<dbReference type="AlphaFoldDB" id="A0A1F7I6M5"/>
<name>A0A1F7I6M5_9BACT</name>
<accession>A0A1F7I6M5</accession>
<feature type="transmembrane region" description="Helical" evidence="1">
    <location>
        <begin position="39"/>
        <end position="60"/>
    </location>
</feature>
<evidence type="ECO:0000313" key="3">
    <source>
        <dbReference type="Proteomes" id="UP000179024"/>
    </source>
</evidence>
<dbReference type="Proteomes" id="UP000179024">
    <property type="component" value="Unassembled WGS sequence"/>
</dbReference>
<reference evidence="2 3" key="1">
    <citation type="journal article" date="2016" name="Nat. Commun.">
        <title>Thousands of microbial genomes shed light on interconnected biogeochemical processes in an aquifer system.</title>
        <authorList>
            <person name="Anantharaman K."/>
            <person name="Brown C.T."/>
            <person name="Hug L.A."/>
            <person name="Sharon I."/>
            <person name="Castelle C.J."/>
            <person name="Probst A.J."/>
            <person name="Thomas B.C."/>
            <person name="Singh A."/>
            <person name="Wilkins M.J."/>
            <person name="Karaoz U."/>
            <person name="Brodie E.L."/>
            <person name="Williams K.H."/>
            <person name="Hubbard S.S."/>
            <person name="Banfield J.F."/>
        </authorList>
    </citation>
    <scope>NUCLEOTIDE SEQUENCE [LARGE SCALE GENOMIC DNA]</scope>
</reference>
<feature type="transmembrane region" description="Helical" evidence="1">
    <location>
        <begin position="87"/>
        <end position="104"/>
    </location>
</feature>
<protein>
    <submittedName>
        <fullName evidence="2">Uncharacterized protein</fullName>
    </submittedName>
</protein>
<evidence type="ECO:0000256" key="1">
    <source>
        <dbReference type="SAM" id="Phobius"/>
    </source>
</evidence>
<keyword evidence="1" id="KW-1133">Transmembrane helix</keyword>
<keyword evidence="1" id="KW-0812">Transmembrane</keyword>
<evidence type="ECO:0000313" key="2">
    <source>
        <dbReference type="EMBL" id="OGK38942.1"/>
    </source>
</evidence>
<feature type="transmembrane region" description="Helical" evidence="1">
    <location>
        <begin position="12"/>
        <end position="33"/>
    </location>
</feature>
<gene>
    <name evidence="2" type="ORF">A3F34_00300</name>
</gene>
<dbReference type="EMBL" id="MGAE01000037">
    <property type="protein sequence ID" value="OGK38942.1"/>
    <property type="molecule type" value="Genomic_DNA"/>
</dbReference>
<keyword evidence="1" id="KW-0472">Membrane</keyword>